<proteinExistence type="predicted"/>
<keyword evidence="3" id="KW-1185">Reference proteome</keyword>
<feature type="region of interest" description="Disordered" evidence="1">
    <location>
        <begin position="1"/>
        <end position="23"/>
    </location>
</feature>
<dbReference type="EMBL" id="AWUE01015973">
    <property type="protein sequence ID" value="OMO94763.1"/>
    <property type="molecule type" value="Genomic_DNA"/>
</dbReference>
<sequence>MSIDPRTSSPNLPSQEMNKSSQLYGATDVCDSNAAIDRCISNK</sequence>
<comment type="caution">
    <text evidence="2">The sequence shown here is derived from an EMBL/GenBank/DDBJ whole genome shotgun (WGS) entry which is preliminary data.</text>
</comment>
<dbReference type="AlphaFoldDB" id="A0A1R3JIX2"/>
<dbReference type="Proteomes" id="UP000187203">
    <property type="component" value="Unassembled WGS sequence"/>
</dbReference>
<reference evidence="3" key="1">
    <citation type="submission" date="2013-09" db="EMBL/GenBank/DDBJ databases">
        <title>Corchorus olitorius genome sequencing.</title>
        <authorList>
            <person name="Alam M."/>
            <person name="Haque M.S."/>
            <person name="Islam M.S."/>
            <person name="Emdad E.M."/>
            <person name="Islam M.M."/>
            <person name="Ahmed B."/>
            <person name="Halim A."/>
            <person name="Hossen Q.M.M."/>
            <person name="Hossain M.Z."/>
            <person name="Ahmed R."/>
            <person name="Khan M.M."/>
            <person name="Islam R."/>
            <person name="Rashid M.M."/>
            <person name="Khan S.A."/>
            <person name="Rahman M.S."/>
            <person name="Alam M."/>
            <person name="Yahiya A.S."/>
            <person name="Khan M.S."/>
            <person name="Azam M.S."/>
            <person name="Haque T."/>
            <person name="Lashkar M.Z.H."/>
            <person name="Akhand A.I."/>
            <person name="Morshed G."/>
            <person name="Roy S."/>
            <person name="Uddin K.S."/>
            <person name="Rabeya T."/>
            <person name="Hossain A.S."/>
            <person name="Chowdhury A."/>
            <person name="Snigdha A.R."/>
            <person name="Mortoza M.S."/>
            <person name="Matin S.A."/>
            <person name="Hoque S.M.E."/>
            <person name="Islam M.K."/>
            <person name="Roy D.K."/>
            <person name="Haider R."/>
            <person name="Moosa M.M."/>
            <person name="Elias S.M."/>
            <person name="Hasan A.M."/>
            <person name="Jahan S."/>
            <person name="Shafiuddin M."/>
            <person name="Mahmood N."/>
            <person name="Shommy N.S."/>
        </authorList>
    </citation>
    <scope>NUCLEOTIDE SEQUENCE [LARGE SCALE GENOMIC DNA]</scope>
    <source>
        <strain evidence="3">cv. O-4</strain>
    </source>
</reference>
<evidence type="ECO:0000313" key="3">
    <source>
        <dbReference type="Proteomes" id="UP000187203"/>
    </source>
</evidence>
<organism evidence="2 3">
    <name type="scientific">Corchorus olitorius</name>
    <dbReference type="NCBI Taxonomy" id="93759"/>
    <lineage>
        <taxon>Eukaryota</taxon>
        <taxon>Viridiplantae</taxon>
        <taxon>Streptophyta</taxon>
        <taxon>Embryophyta</taxon>
        <taxon>Tracheophyta</taxon>
        <taxon>Spermatophyta</taxon>
        <taxon>Magnoliopsida</taxon>
        <taxon>eudicotyledons</taxon>
        <taxon>Gunneridae</taxon>
        <taxon>Pentapetalae</taxon>
        <taxon>rosids</taxon>
        <taxon>malvids</taxon>
        <taxon>Malvales</taxon>
        <taxon>Malvaceae</taxon>
        <taxon>Grewioideae</taxon>
        <taxon>Apeibeae</taxon>
        <taxon>Corchorus</taxon>
    </lineage>
</organism>
<name>A0A1R3JIX2_9ROSI</name>
<evidence type="ECO:0000256" key="1">
    <source>
        <dbReference type="SAM" id="MobiDB-lite"/>
    </source>
</evidence>
<evidence type="ECO:0000313" key="2">
    <source>
        <dbReference type="EMBL" id="OMO94763.1"/>
    </source>
</evidence>
<protein>
    <submittedName>
        <fullName evidence="2">Uncharacterized protein</fullName>
    </submittedName>
</protein>
<gene>
    <name evidence="2" type="ORF">COLO4_16163</name>
</gene>
<accession>A0A1R3JIX2</accession>